<comment type="caution">
    <text evidence="1">The sequence shown here is derived from an EMBL/GenBank/DDBJ whole genome shotgun (WGS) entry which is preliminary data.</text>
</comment>
<dbReference type="RefSeq" id="WP_049716138.1">
    <property type="nucleotide sequence ID" value="NZ_LFXA01000007.1"/>
</dbReference>
<dbReference type="PATRIC" id="fig|1678637.3.peg.2612"/>
<protein>
    <submittedName>
        <fullName evidence="1">Gas vesicle protein GvpG</fullName>
    </submittedName>
</protein>
<dbReference type="Proteomes" id="UP000037288">
    <property type="component" value="Unassembled WGS sequence"/>
</dbReference>
<dbReference type="Pfam" id="PF05120">
    <property type="entry name" value="GvpG"/>
    <property type="match status" value="1"/>
</dbReference>
<dbReference type="AlphaFoldDB" id="A0A0K9XGC5"/>
<gene>
    <name evidence="1" type="ORF">AC230_12095</name>
</gene>
<dbReference type="STRING" id="1678637.AC230_12095"/>
<organism evidence="1 2">
    <name type="scientific">Streptomyces caatingaensis</name>
    <dbReference type="NCBI Taxonomy" id="1678637"/>
    <lineage>
        <taxon>Bacteria</taxon>
        <taxon>Bacillati</taxon>
        <taxon>Actinomycetota</taxon>
        <taxon>Actinomycetes</taxon>
        <taxon>Kitasatosporales</taxon>
        <taxon>Streptomycetaceae</taxon>
        <taxon>Streptomyces</taxon>
    </lineage>
</organism>
<keyword evidence="2" id="KW-1185">Reference proteome</keyword>
<sequence length="67" mass="7755">MLFVGWVLRRLLAEAERIFYDPAAVQAELRALEEELAAGRLDGEEFDRREDALLDRLEEARRRSPPG</sequence>
<dbReference type="EMBL" id="LFXA01000007">
    <property type="protein sequence ID" value="KNB52283.1"/>
    <property type="molecule type" value="Genomic_DNA"/>
</dbReference>
<accession>A0A0K9XGC5</accession>
<dbReference type="InterPro" id="IPR007804">
    <property type="entry name" value="GvpG"/>
</dbReference>
<evidence type="ECO:0000313" key="1">
    <source>
        <dbReference type="EMBL" id="KNB52283.1"/>
    </source>
</evidence>
<name>A0A0K9XGC5_9ACTN</name>
<proteinExistence type="predicted"/>
<evidence type="ECO:0000313" key="2">
    <source>
        <dbReference type="Proteomes" id="UP000037288"/>
    </source>
</evidence>
<reference evidence="2" key="1">
    <citation type="submission" date="2015-07" db="EMBL/GenBank/DDBJ databases">
        <title>Draft genome sequence of Streptomyces sp. CMAA 1322, a bacterium isolated from Caatinga biome, from dry forest semiarid of Brazil.</title>
        <authorList>
            <person name="Santos S.N."/>
            <person name="Gacesa R."/>
            <person name="Taketani R.G."/>
            <person name="Long P.F."/>
            <person name="Melo I.S."/>
        </authorList>
    </citation>
    <scope>NUCLEOTIDE SEQUENCE [LARGE SCALE GENOMIC DNA]</scope>
    <source>
        <strain evidence="2">CMAA 1322</strain>
    </source>
</reference>